<dbReference type="AlphaFoldDB" id="A0A840KF93"/>
<dbReference type="RefSeq" id="WP_184188382.1">
    <property type="nucleotide sequence ID" value="NZ_JACHLE010000002.1"/>
</dbReference>
<organism evidence="1 2">
    <name type="scientific">Chryseobacterium defluvii</name>
    <dbReference type="NCBI Taxonomy" id="160396"/>
    <lineage>
        <taxon>Bacteria</taxon>
        <taxon>Pseudomonadati</taxon>
        <taxon>Bacteroidota</taxon>
        <taxon>Flavobacteriia</taxon>
        <taxon>Flavobacteriales</taxon>
        <taxon>Weeksellaceae</taxon>
        <taxon>Chryseobacterium group</taxon>
        <taxon>Chryseobacterium</taxon>
    </lineage>
</organism>
<comment type="caution">
    <text evidence="1">The sequence shown here is derived from an EMBL/GenBank/DDBJ whole genome shotgun (WGS) entry which is preliminary data.</text>
</comment>
<protein>
    <recommendedName>
        <fullName evidence="3">Tetratricopeptide repeat protein</fullName>
    </recommendedName>
</protein>
<keyword evidence="2" id="KW-1185">Reference proteome</keyword>
<evidence type="ECO:0000313" key="1">
    <source>
        <dbReference type="EMBL" id="MBB4806647.1"/>
    </source>
</evidence>
<name>A0A840KF93_9FLAO</name>
<proteinExistence type="predicted"/>
<evidence type="ECO:0008006" key="3">
    <source>
        <dbReference type="Google" id="ProtNLM"/>
    </source>
</evidence>
<sequence>MKKFLLIGFCVAGFWARAQVTTEKTLQQSVLQLNTAKTANDYDVLFKKFSENDISEKWKAHYYAAVALYLKTDLALKKGINPALAEPNALAGKYALSALSAQRSNGEIQTLLGLIYLQRVLLNASPNKQKDLSTISEYISKAENSLPDNPRLIYLKAEMASKFPANSITGKSDAGQLYQKALTGFDSYSSSDSFAPGWGKQLLQNR</sequence>
<dbReference type="Proteomes" id="UP000592180">
    <property type="component" value="Unassembled WGS sequence"/>
</dbReference>
<evidence type="ECO:0000313" key="2">
    <source>
        <dbReference type="Proteomes" id="UP000592180"/>
    </source>
</evidence>
<accession>A0A840KF93</accession>
<gene>
    <name evidence="1" type="ORF">HNP38_001943</name>
</gene>
<dbReference type="EMBL" id="JACHLE010000002">
    <property type="protein sequence ID" value="MBB4806647.1"/>
    <property type="molecule type" value="Genomic_DNA"/>
</dbReference>
<reference evidence="1 2" key="1">
    <citation type="submission" date="2020-08" db="EMBL/GenBank/DDBJ databases">
        <title>Functional genomics of gut bacteria from endangered species of beetles.</title>
        <authorList>
            <person name="Carlos-Shanley C."/>
        </authorList>
    </citation>
    <scope>NUCLEOTIDE SEQUENCE [LARGE SCALE GENOMIC DNA]</scope>
    <source>
        <strain evidence="1 2">S00151</strain>
    </source>
</reference>